<reference evidence="1" key="1">
    <citation type="submission" date="2004-10" db="EMBL/GenBank/DDBJ databases">
        <authorList>
            <person name="Stapleton M."/>
            <person name="Carlson J."/>
            <person name="Chavez C."/>
            <person name="Frise E."/>
            <person name="George R."/>
            <person name="Pacleb J."/>
            <person name="Park S."/>
            <person name="Wan K."/>
            <person name="Yu C."/>
            <person name="Rubin G.M."/>
            <person name="Celniker S."/>
        </authorList>
    </citation>
    <scope>NUCLEOTIDE SEQUENCE</scope>
    <source>
        <strain evidence="1">Berkeley</strain>
    </source>
</reference>
<evidence type="ECO:0000313" key="1">
    <source>
        <dbReference type="EMBL" id="AAV36841.1"/>
    </source>
</evidence>
<proteinExistence type="evidence at transcript level"/>
<dbReference type="EMBL" id="BT015956">
    <property type="protein sequence ID" value="AAV36841.1"/>
    <property type="molecule type" value="mRNA"/>
</dbReference>
<organism evidence="1">
    <name type="scientific">Drosophila melanogaster</name>
    <name type="common">Fruit fly</name>
    <dbReference type="NCBI Taxonomy" id="7227"/>
    <lineage>
        <taxon>Eukaryota</taxon>
        <taxon>Metazoa</taxon>
        <taxon>Ecdysozoa</taxon>
        <taxon>Arthropoda</taxon>
        <taxon>Hexapoda</taxon>
        <taxon>Insecta</taxon>
        <taxon>Pterygota</taxon>
        <taxon>Neoptera</taxon>
        <taxon>Endopterygota</taxon>
        <taxon>Diptera</taxon>
        <taxon>Brachycera</taxon>
        <taxon>Muscomorpha</taxon>
        <taxon>Ephydroidea</taxon>
        <taxon>Drosophilidae</taxon>
        <taxon>Drosophila</taxon>
        <taxon>Sophophora</taxon>
    </lineage>
</organism>
<protein>
    <submittedName>
        <fullName evidence="1">RH66459p</fullName>
    </submittedName>
</protein>
<accession>Q5U1D6</accession>
<name>Q5U1D6_DROME</name>
<dbReference type="AlphaFoldDB" id="Q5U1D6"/>
<sequence>MRNQANYGKLECKRILFHFILRQALFTNKPNPFKLLVKNRQIIFSIS</sequence>